<name>A0A7S1FWL9_9STRA</name>
<evidence type="ECO:0000259" key="5">
    <source>
        <dbReference type="PROSITE" id="PS51192"/>
    </source>
</evidence>
<dbReference type="Gene3D" id="3.40.50.300">
    <property type="entry name" value="P-loop containing nucleotide triphosphate hydrolases"/>
    <property type="match status" value="2"/>
</dbReference>
<dbReference type="InterPro" id="IPR027417">
    <property type="entry name" value="P-loop_NTPase"/>
</dbReference>
<organism evidence="7">
    <name type="scientific">Corethron hystrix</name>
    <dbReference type="NCBI Taxonomy" id="216773"/>
    <lineage>
        <taxon>Eukaryota</taxon>
        <taxon>Sar</taxon>
        <taxon>Stramenopiles</taxon>
        <taxon>Ochrophyta</taxon>
        <taxon>Bacillariophyta</taxon>
        <taxon>Coscinodiscophyceae</taxon>
        <taxon>Corethrophycidae</taxon>
        <taxon>Corethrales</taxon>
        <taxon>Corethraceae</taxon>
        <taxon>Corethron</taxon>
    </lineage>
</organism>
<evidence type="ECO:0000256" key="2">
    <source>
        <dbReference type="ARBA" id="ARBA00022801"/>
    </source>
</evidence>
<keyword evidence="4" id="KW-0067">ATP-binding</keyword>
<keyword evidence="2" id="KW-0378">Hydrolase</keyword>
<reference evidence="7" key="1">
    <citation type="submission" date="2021-01" db="EMBL/GenBank/DDBJ databases">
        <authorList>
            <person name="Corre E."/>
            <person name="Pelletier E."/>
            <person name="Niang G."/>
            <person name="Scheremetjew M."/>
            <person name="Finn R."/>
            <person name="Kale V."/>
            <person name="Holt S."/>
            <person name="Cochrane G."/>
            <person name="Meng A."/>
            <person name="Brown T."/>
            <person name="Cohen L."/>
        </authorList>
    </citation>
    <scope>NUCLEOTIDE SEQUENCE</scope>
    <source>
        <strain evidence="7">308</strain>
    </source>
</reference>
<protein>
    <recommendedName>
        <fullName evidence="8">RNA helicase</fullName>
    </recommendedName>
</protein>
<feature type="domain" description="Helicase C-terminal" evidence="6">
    <location>
        <begin position="396"/>
        <end position="573"/>
    </location>
</feature>
<keyword evidence="3" id="KW-0347">Helicase</keyword>
<keyword evidence="1" id="KW-0547">Nucleotide-binding</keyword>
<dbReference type="GO" id="GO:0003723">
    <property type="term" value="F:RNA binding"/>
    <property type="evidence" value="ECO:0007669"/>
    <property type="project" value="TreeGrafter"/>
</dbReference>
<dbReference type="SUPFAM" id="SSF52540">
    <property type="entry name" value="P-loop containing nucleoside triphosphate hydrolases"/>
    <property type="match status" value="1"/>
</dbReference>
<dbReference type="SMART" id="SM00487">
    <property type="entry name" value="DEXDc"/>
    <property type="match status" value="1"/>
</dbReference>
<feature type="domain" description="Helicase ATP-binding" evidence="5">
    <location>
        <begin position="140"/>
        <end position="366"/>
    </location>
</feature>
<dbReference type="InterPro" id="IPR014001">
    <property type="entry name" value="Helicase_ATP-bd"/>
</dbReference>
<dbReference type="InterPro" id="IPR011545">
    <property type="entry name" value="DEAD/DEAH_box_helicase_dom"/>
</dbReference>
<evidence type="ECO:0000256" key="1">
    <source>
        <dbReference type="ARBA" id="ARBA00022741"/>
    </source>
</evidence>
<dbReference type="Pfam" id="PF00270">
    <property type="entry name" value="DEAD"/>
    <property type="match status" value="1"/>
</dbReference>
<evidence type="ECO:0000313" key="7">
    <source>
        <dbReference type="EMBL" id="CAD8895287.1"/>
    </source>
</evidence>
<dbReference type="GO" id="GO:0016787">
    <property type="term" value="F:hydrolase activity"/>
    <property type="evidence" value="ECO:0007669"/>
    <property type="project" value="UniProtKB-KW"/>
</dbReference>
<dbReference type="Pfam" id="PF00271">
    <property type="entry name" value="Helicase_C"/>
    <property type="match status" value="1"/>
</dbReference>
<dbReference type="InterPro" id="IPR001650">
    <property type="entry name" value="Helicase_C-like"/>
</dbReference>
<dbReference type="PANTHER" id="PTHR47963">
    <property type="entry name" value="DEAD-BOX ATP-DEPENDENT RNA HELICASE 47, MITOCHONDRIAL"/>
    <property type="match status" value="1"/>
</dbReference>
<proteinExistence type="predicted"/>
<dbReference type="CDD" id="cd18787">
    <property type="entry name" value="SF2_C_DEAD"/>
    <property type="match status" value="1"/>
</dbReference>
<dbReference type="GO" id="GO:0005524">
    <property type="term" value="F:ATP binding"/>
    <property type="evidence" value="ECO:0007669"/>
    <property type="project" value="UniProtKB-KW"/>
</dbReference>
<dbReference type="InterPro" id="IPR044742">
    <property type="entry name" value="DEAD/DEAH_RhlB"/>
</dbReference>
<dbReference type="PROSITE" id="PS51192">
    <property type="entry name" value="HELICASE_ATP_BIND_1"/>
    <property type="match status" value="1"/>
</dbReference>
<evidence type="ECO:0000256" key="3">
    <source>
        <dbReference type="ARBA" id="ARBA00022806"/>
    </source>
</evidence>
<dbReference type="EMBL" id="HBFR01030999">
    <property type="protein sequence ID" value="CAD8895287.1"/>
    <property type="molecule type" value="Transcribed_RNA"/>
</dbReference>
<gene>
    <name evidence="7" type="ORF">CHYS00102_LOCUS22501</name>
</gene>
<dbReference type="GO" id="GO:0003724">
    <property type="term" value="F:RNA helicase activity"/>
    <property type="evidence" value="ECO:0007669"/>
    <property type="project" value="TreeGrafter"/>
</dbReference>
<evidence type="ECO:0008006" key="8">
    <source>
        <dbReference type="Google" id="ProtNLM"/>
    </source>
</evidence>
<dbReference type="PANTHER" id="PTHR47963:SF10">
    <property type="entry name" value="ATP-DEPENDENT RNA HELICASE DDX6_DHH1"/>
    <property type="match status" value="1"/>
</dbReference>
<dbReference type="CDD" id="cd00268">
    <property type="entry name" value="DEADc"/>
    <property type="match status" value="1"/>
</dbReference>
<sequence length="587" mass="64714">MASFPDFHPLSLASKVLFLFLFNISPKNSDAFLGIGIGTSIDSSIGTRSVPHYRFGSDPYIHSCRHNFISLHSSFHQTSEYDTFREKYSSLLPEWIIDRLEDLEMPIPTAVQRAYLDALMMEDGGEKGIIDAGGSNEADEISTTKSDGYILQSQTGSGKTLAYLLPILASIDASRSAVQAVIVVPTRELGLQVGRVARRIAAGFLPPLEDTARKTHREKLYVMTVLQGSENRRQRAWAWAESPQLVVGTPAELNGMIAKGAIRRNSIRAVVVDEADACLLTGGPGGSYDASTSRALHELLSRHLSPTYGEADVEDLKEVEAWGITVEEDGTSGRAPQERQTIFVSATIPSHRHFTRMCVQNRWTKHLPMHIHVTPDMLMPPQLDHGKFVCRSQSDRLKALRTLVKRDHKEGMTRALIFVDPRRPMERMAAALAKDLSDENLSMKAGKTKMVGAKVFVGVLRYDASLSDRAETMASFIGEENDDMLHPSVLRILLSSDLVARGLDVPDVSHIYNFDLPGSSDTYVHRGGRAGRCGKPGTVTTIVCQDEEFVLDRLANAAGIEIRCVGRQKNGRKAKKLVGDDSMAQEE</sequence>
<evidence type="ECO:0000256" key="4">
    <source>
        <dbReference type="ARBA" id="ARBA00022840"/>
    </source>
</evidence>
<dbReference type="AlphaFoldDB" id="A0A7S1FWL9"/>
<dbReference type="PROSITE" id="PS51194">
    <property type="entry name" value="HELICASE_CTER"/>
    <property type="match status" value="1"/>
</dbReference>
<evidence type="ECO:0000259" key="6">
    <source>
        <dbReference type="PROSITE" id="PS51194"/>
    </source>
</evidence>
<dbReference type="InterPro" id="IPR050547">
    <property type="entry name" value="DEAD_box_RNA_helicases"/>
</dbReference>
<dbReference type="SMART" id="SM00490">
    <property type="entry name" value="HELICc"/>
    <property type="match status" value="1"/>
</dbReference>
<accession>A0A7S1FWL9</accession>